<dbReference type="PANTHER" id="PTHR46796:SF13">
    <property type="entry name" value="HTH-TYPE TRANSCRIPTIONAL ACTIVATOR RHAS"/>
    <property type="match status" value="1"/>
</dbReference>
<evidence type="ECO:0000259" key="5">
    <source>
        <dbReference type="PROSITE" id="PS01124"/>
    </source>
</evidence>
<evidence type="ECO:0000256" key="1">
    <source>
        <dbReference type="ARBA" id="ARBA00023015"/>
    </source>
</evidence>
<dbReference type="Gene3D" id="1.10.10.60">
    <property type="entry name" value="Homeodomain-like"/>
    <property type="match status" value="1"/>
</dbReference>
<reference evidence="7" key="2">
    <citation type="submission" date="2016-04" db="EMBL/GenBank/DDBJ databases">
        <title>Planomonospora sphaerica JCM9374 whole genome shotgun sequence.</title>
        <authorList>
            <person name="Suzuki T."/>
            <person name="Dohra H."/>
            <person name="Kodani S."/>
        </authorList>
    </citation>
    <scope>NUCLEOTIDE SEQUENCE [LARGE SCALE GENOMIC DNA]</scope>
    <source>
        <strain evidence="7">JCM 9374</strain>
    </source>
</reference>
<evidence type="ECO:0000256" key="4">
    <source>
        <dbReference type="SAM" id="MobiDB-lite"/>
    </source>
</evidence>
<evidence type="ECO:0000256" key="3">
    <source>
        <dbReference type="ARBA" id="ARBA00023163"/>
    </source>
</evidence>
<feature type="region of interest" description="Disordered" evidence="4">
    <location>
        <begin position="86"/>
        <end position="160"/>
    </location>
</feature>
<dbReference type="SMART" id="SM00342">
    <property type="entry name" value="HTH_ARAC"/>
    <property type="match status" value="1"/>
</dbReference>
<dbReference type="AlphaFoldDB" id="A0A161LPS3"/>
<dbReference type="GO" id="GO:0043565">
    <property type="term" value="F:sequence-specific DNA binding"/>
    <property type="evidence" value="ECO:0007669"/>
    <property type="project" value="InterPro"/>
</dbReference>
<feature type="compositionally biased region" description="Basic and acidic residues" evidence="4">
    <location>
        <begin position="96"/>
        <end position="107"/>
    </location>
</feature>
<evidence type="ECO:0000313" key="6">
    <source>
        <dbReference type="EMBL" id="GAT70175.1"/>
    </source>
</evidence>
<dbReference type="InterPro" id="IPR009057">
    <property type="entry name" value="Homeodomain-like_sf"/>
</dbReference>
<dbReference type="GO" id="GO:0003700">
    <property type="term" value="F:DNA-binding transcription factor activity"/>
    <property type="evidence" value="ECO:0007669"/>
    <property type="project" value="InterPro"/>
</dbReference>
<dbReference type="SUPFAM" id="SSF46689">
    <property type="entry name" value="Homeodomain-like"/>
    <property type="match status" value="2"/>
</dbReference>
<keyword evidence="7" id="KW-1185">Reference proteome</keyword>
<dbReference type="InterPro" id="IPR032783">
    <property type="entry name" value="AraC_lig"/>
</dbReference>
<keyword evidence="3" id="KW-0804">Transcription</keyword>
<accession>A0A161LPS3</accession>
<gene>
    <name evidence="6" type="ORF">PS9374_05855</name>
</gene>
<dbReference type="PANTHER" id="PTHR46796">
    <property type="entry name" value="HTH-TYPE TRANSCRIPTIONAL ACTIVATOR RHAS-RELATED"/>
    <property type="match status" value="1"/>
</dbReference>
<feature type="domain" description="HTH araC/xylS-type" evidence="5">
    <location>
        <begin position="254"/>
        <end position="352"/>
    </location>
</feature>
<dbReference type="PROSITE" id="PS01124">
    <property type="entry name" value="HTH_ARAC_FAMILY_2"/>
    <property type="match status" value="1"/>
</dbReference>
<sequence>MVTVMDPFDDLLRGVRADGAVFGRSVLSPPWALRFTDGASMTLCVPLRGEGWIIPPGGGGDGARPHAVRLGEVAIVRGPEPFVFADDPGAAARPHPPLDVRCGREQGGHGGLGGRAEQGGRGESSGRGELDERGGSGGREPDGRGEPGGHGGPGGRGELDGRTVLMAGAYHVRGEVPRRLLRVLPPVVVVADHHDCGPLRDYFETQLAAERPGRQIVLDRLLDWLLVCTLREWFDRPESVPPAWYRALGDDVAGPALRAMHEAPDRPWTLTSLAAEARVSRTTLAKRFTELVGEPPLAYLTEWRMALAADLLTEPATTVDSVARRVGYADAFGFSTAFKRVRGMSPTAYRKEVTAVGA</sequence>
<evidence type="ECO:0000256" key="2">
    <source>
        <dbReference type="ARBA" id="ARBA00023125"/>
    </source>
</evidence>
<dbReference type="PROSITE" id="PS00041">
    <property type="entry name" value="HTH_ARAC_FAMILY_1"/>
    <property type="match status" value="1"/>
</dbReference>
<evidence type="ECO:0000313" key="7">
    <source>
        <dbReference type="Proteomes" id="UP000077701"/>
    </source>
</evidence>
<protein>
    <submittedName>
        <fullName evidence="6">AraC family transcriptional regulator</fullName>
    </submittedName>
</protein>
<dbReference type="InterPro" id="IPR018062">
    <property type="entry name" value="HTH_AraC-typ_CS"/>
</dbReference>
<name>A0A161LPS3_9ACTN</name>
<feature type="compositionally biased region" description="Basic and acidic residues" evidence="4">
    <location>
        <begin position="118"/>
        <end position="147"/>
    </location>
</feature>
<dbReference type="Pfam" id="PF12852">
    <property type="entry name" value="Cupin_6"/>
    <property type="match status" value="1"/>
</dbReference>
<dbReference type="STRING" id="161355.PS9374_05855"/>
<comment type="caution">
    <text evidence="6">The sequence shown here is derived from an EMBL/GenBank/DDBJ whole genome shotgun (WGS) entry which is preliminary data.</text>
</comment>
<organism evidence="6 7">
    <name type="scientific">Planomonospora sphaerica</name>
    <dbReference type="NCBI Taxonomy" id="161355"/>
    <lineage>
        <taxon>Bacteria</taxon>
        <taxon>Bacillati</taxon>
        <taxon>Actinomycetota</taxon>
        <taxon>Actinomycetes</taxon>
        <taxon>Streptosporangiales</taxon>
        <taxon>Streptosporangiaceae</taxon>
        <taxon>Planomonospora</taxon>
    </lineage>
</organism>
<keyword evidence="2" id="KW-0238">DNA-binding</keyword>
<dbReference type="InterPro" id="IPR050204">
    <property type="entry name" value="AraC_XylS_family_regulators"/>
</dbReference>
<dbReference type="InterPro" id="IPR018060">
    <property type="entry name" value="HTH_AraC"/>
</dbReference>
<dbReference type="EMBL" id="BDCX01000016">
    <property type="protein sequence ID" value="GAT70175.1"/>
    <property type="molecule type" value="Genomic_DNA"/>
</dbReference>
<feature type="compositionally biased region" description="Gly residues" evidence="4">
    <location>
        <begin position="108"/>
        <end position="117"/>
    </location>
</feature>
<dbReference type="Pfam" id="PF12833">
    <property type="entry name" value="HTH_18"/>
    <property type="match status" value="1"/>
</dbReference>
<dbReference type="Proteomes" id="UP000077701">
    <property type="component" value="Unassembled WGS sequence"/>
</dbReference>
<proteinExistence type="predicted"/>
<keyword evidence="1" id="KW-0805">Transcription regulation</keyword>
<reference evidence="6 7" key="1">
    <citation type="journal article" date="2016" name="Genome Announc.">
        <title>Draft Genome Sequence of Planomonospora sphaerica JCM9374, a Rare Actinomycete.</title>
        <authorList>
            <person name="Dohra H."/>
            <person name="Suzuki T."/>
            <person name="Inoue Y."/>
            <person name="Kodani S."/>
        </authorList>
    </citation>
    <scope>NUCLEOTIDE SEQUENCE [LARGE SCALE GENOMIC DNA]</scope>
    <source>
        <strain evidence="6 7">JCM 9374</strain>
    </source>
</reference>